<accession>A6JQK4</accession>
<name>A6JQK4_RAT</name>
<gene>
    <name evidence="1" type="ORF">rCG_55367</name>
</gene>
<reference evidence="1 2" key="1">
    <citation type="submission" date="2005-09" db="EMBL/GenBank/DDBJ databases">
        <authorList>
            <person name="Mural R.J."/>
            <person name="Li P.W."/>
            <person name="Adams M.D."/>
            <person name="Amanatides P.G."/>
            <person name="Baden-Tillson H."/>
            <person name="Barnstead M."/>
            <person name="Chin S.H."/>
            <person name="Dew I."/>
            <person name="Evans C.A."/>
            <person name="Ferriera S."/>
            <person name="Flanigan M."/>
            <person name="Fosler C."/>
            <person name="Glodek A."/>
            <person name="Gu Z."/>
            <person name="Holt R.A."/>
            <person name="Jennings D."/>
            <person name="Kraft C.L."/>
            <person name="Lu F."/>
            <person name="Nguyen T."/>
            <person name="Nusskern D.R."/>
            <person name="Pfannkoch C.M."/>
            <person name="Sitter C."/>
            <person name="Sutton G.G."/>
            <person name="Venter J.C."/>
            <person name="Wang Z."/>
            <person name="Woodage T."/>
            <person name="Zheng X.H."/>
            <person name="Zhong F."/>
        </authorList>
    </citation>
    <scope>NUCLEOTIDE SEQUENCE [LARGE SCALE GENOMIC DNA]</scope>
    <source>
        <strain>BN</strain>
        <strain evidence="2">Sprague-Dawley</strain>
    </source>
</reference>
<evidence type="ECO:0000313" key="2">
    <source>
        <dbReference type="Proteomes" id="UP000234681"/>
    </source>
</evidence>
<proteinExistence type="predicted"/>
<protein>
    <submittedName>
        <fullName evidence="1">RCG55367</fullName>
    </submittedName>
</protein>
<sequence>MKPLKPQEEKFRERGRLLYRHHISQIIDLLHRQVSFAQSTAL</sequence>
<dbReference type="EMBL" id="CH473997">
    <property type="protein sequence ID" value="EDL92083.1"/>
    <property type="molecule type" value="Genomic_DNA"/>
</dbReference>
<organism evidence="1 2">
    <name type="scientific">Rattus norvegicus</name>
    <name type="common">Rat</name>
    <dbReference type="NCBI Taxonomy" id="10116"/>
    <lineage>
        <taxon>Eukaryota</taxon>
        <taxon>Metazoa</taxon>
        <taxon>Chordata</taxon>
        <taxon>Craniata</taxon>
        <taxon>Vertebrata</taxon>
        <taxon>Euteleostomi</taxon>
        <taxon>Mammalia</taxon>
        <taxon>Eutheria</taxon>
        <taxon>Euarchontoglires</taxon>
        <taxon>Glires</taxon>
        <taxon>Rodentia</taxon>
        <taxon>Myomorpha</taxon>
        <taxon>Muroidea</taxon>
        <taxon>Muridae</taxon>
        <taxon>Murinae</taxon>
        <taxon>Rattus</taxon>
    </lineage>
</organism>
<dbReference type="AlphaFoldDB" id="A6JQK4"/>
<dbReference type="Proteomes" id="UP000234681">
    <property type="component" value="Chromosome 9"/>
</dbReference>
<evidence type="ECO:0000313" key="1">
    <source>
        <dbReference type="EMBL" id="EDL92083.1"/>
    </source>
</evidence>